<dbReference type="AlphaFoldDB" id="A0AAN9MVL6"/>
<proteinExistence type="predicted"/>
<sequence>MKLLLRTRQERKDLQERTLKGKGGGIFVGELKGAFLWDLGSDLQKGSFSKKKKKKVPLQVKELGFTFKQATASFQNKFGLQSHFLHLVRYHQRIKSKPKGSAQWSEVVLATYATRVRNPLEPVFLLRQLSRQAALQATEPPTTLPNHQSLSQAIKVLPATR</sequence>
<keyword evidence="2" id="KW-1185">Reference proteome</keyword>
<name>A0AAN9MVL6_CANGL</name>
<organism evidence="1 2">
    <name type="scientific">Canavalia gladiata</name>
    <name type="common">Sword bean</name>
    <name type="synonym">Dolichos gladiatus</name>
    <dbReference type="NCBI Taxonomy" id="3824"/>
    <lineage>
        <taxon>Eukaryota</taxon>
        <taxon>Viridiplantae</taxon>
        <taxon>Streptophyta</taxon>
        <taxon>Embryophyta</taxon>
        <taxon>Tracheophyta</taxon>
        <taxon>Spermatophyta</taxon>
        <taxon>Magnoliopsida</taxon>
        <taxon>eudicotyledons</taxon>
        <taxon>Gunneridae</taxon>
        <taxon>Pentapetalae</taxon>
        <taxon>rosids</taxon>
        <taxon>fabids</taxon>
        <taxon>Fabales</taxon>
        <taxon>Fabaceae</taxon>
        <taxon>Papilionoideae</taxon>
        <taxon>50 kb inversion clade</taxon>
        <taxon>NPAAA clade</taxon>
        <taxon>indigoferoid/millettioid clade</taxon>
        <taxon>Phaseoleae</taxon>
        <taxon>Canavalia</taxon>
    </lineage>
</organism>
<comment type="caution">
    <text evidence="1">The sequence shown here is derived from an EMBL/GenBank/DDBJ whole genome shotgun (WGS) entry which is preliminary data.</text>
</comment>
<dbReference type="EMBL" id="JAYMYQ010000001">
    <property type="protein sequence ID" value="KAK7361426.1"/>
    <property type="molecule type" value="Genomic_DNA"/>
</dbReference>
<dbReference type="Proteomes" id="UP001367508">
    <property type="component" value="Unassembled WGS sequence"/>
</dbReference>
<evidence type="ECO:0000313" key="1">
    <source>
        <dbReference type="EMBL" id="KAK7361426.1"/>
    </source>
</evidence>
<protein>
    <submittedName>
        <fullName evidence="1">Uncharacterized protein</fullName>
    </submittedName>
</protein>
<gene>
    <name evidence="1" type="ORF">VNO77_03488</name>
</gene>
<reference evidence="1 2" key="1">
    <citation type="submission" date="2024-01" db="EMBL/GenBank/DDBJ databases">
        <title>The genomes of 5 underutilized Papilionoideae crops provide insights into root nodulation and disease resistanc.</title>
        <authorList>
            <person name="Jiang F."/>
        </authorList>
    </citation>
    <scope>NUCLEOTIDE SEQUENCE [LARGE SCALE GENOMIC DNA]</scope>
    <source>
        <strain evidence="1">LVBAO_FW01</strain>
        <tissue evidence="1">Leaves</tissue>
    </source>
</reference>
<evidence type="ECO:0000313" key="2">
    <source>
        <dbReference type="Proteomes" id="UP001367508"/>
    </source>
</evidence>
<accession>A0AAN9MVL6</accession>